<evidence type="ECO:0000256" key="7">
    <source>
        <dbReference type="ARBA" id="ARBA00047899"/>
    </source>
</evidence>
<evidence type="ECO:0000256" key="5">
    <source>
        <dbReference type="ARBA" id="ARBA00022777"/>
    </source>
</evidence>
<dbReference type="GO" id="GO:0004674">
    <property type="term" value="F:protein serine/threonine kinase activity"/>
    <property type="evidence" value="ECO:0007669"/>
    <property type="project" value="UniProtKB-KW"/>
</dbReference>
<evidence type="ECO:0000313" key="12">
    <source>
        <dbReference type="Proteomes" id="UP000215289"/>
    </source>
</evidence>
<evidence type="ECO:0000313" key="11">
    <source>
        <dbReference type="EMBL" id="RLL95784.1"/>
    </source>
</evidence>
<dbReference type="InterPro" id="IPR051334">
    <property type="entry name" value="SRPK"/>
</dbReference>
<evidence type="ECO:0000256" key="6">
    <source>
        <dbReference type="ARBA" id="ARBA00022840"/>
    </source>
</evidence>
<dbReference type="EC" id="2.7.11.1" evidence="1"/>
<evidence type="ECO:0000256" key="2">
    <source>
        <dbReference type="ARBA" id="ARBA00022527"/>
    </source>
</evidence>
<name>A0A3R7IDB9_9EURO</name>
<dbReference type="Proteomes" id="UP000215289">
    <property type="component" value="Unassembled WGS sequence"/>
</dbReference>
<dbReference type="PANTHER" id="PTHR47634:SF9">
    <property type="entry name" value="PROTEIN KINASE DOMAIN-CONTAINING PROTEIN-RELATED"/>
    <property type="match status" value="1"/>
</dbReference>
<dbReference type="Gene3D" id="3.30.200.20">
    <property type="entry name" value="Phosphorylase Kinase, domain 1"/>
    <property type="match status" value="1"/>
</dbReference>
<dbReference type="GO" id="GO:0000245">
    <property type="term" value="P:spliceosomal complex assembly"/>
    <property type="evidence" value="ECO:0007669"/>
    <property type="project" value="TreeGrafter"/>
</dbReference>
<dbReference type="SMART" id="SM00220">
    <property type="entry name" value="S_TKc"/>
    <property type="match status" value="1"/>
</dbReference>
<keyword evidence="5" id="KW-0418">Kinase</keyword>
<evidence type="ECO:0000259" key="10">
    <source>
        <dbReference type="PROSITE" id="PS50011"/>
    </source>
</evidence>
<proteinExistence type="predicted"/>
<dbReference type="GO" id="GO:0050684">
    <property type="term" value="P:regulation of mRNA processing"/>
    <property type="evidence" value="ECO:0007669"/>
    <property type="project" value="TreeGrafter"/>
</dbReference>
<evidence type="ECO:0000256" key="1">
    <source>
        <dbReference type="ARBA" id="ARBA00012513"/>
    </source>
</evidence>
<dbReference type="GO" id="GO:0005524">
    <property type="term" value="F:ATP binding"/>
    <property type="evidence" value="ECO:0007669"/>
    <property type="project" value="UniProtKB-UniRule"/>
</dbReference>
<gene>
    <name evidence="11" type="ORF">CFD26_103755</name>
</gene>
<comment type="caution">
    <text evidence="11">The sequence shown here is derived from an EMBL/GenBank/DDBJ whole genome shotgun (WGS) entry which is preliminary data.</text>
</comment>
<keyword evidence="4 9" id="KW-0547">Nucleotide-binding</keyword>
<reference evidence="11 12" key="1">
    <citation type="submission" date="2018-08" db="EMBL/GenBank/DDBJ databases">
        <title>Draft genome sequences of two Aspergillus turcosus clinical strains isolated from bronchoalveolar lavage fluid: one azole-susceptible and the other azole-resistant.</title>
        <authorList>
            <person name="Parent-Michaud M."/>
            <person name="Dufresne P.J."/>
            <person name="Fournier E."/>
            <person name="Martineau C."/>
            <person name="Moreira S."/>
            <person name="Perkins V."/>
            <person name="De Repentigny L."/>
            <person name="Dufresne S.F."/>
        </authorList>
    </citation>
    <scope>NUCLEOTIDE SEQUENCE [LARGE SCALE GENOMIC DNA]</scope>
    <source>
        <strain evidence="11">HMR AF 1038</strain>
    </source>
</reference>
<evidence type="ECO:0000256" key="8">
    <source>
        <dbReference type="ARBA" id="ARBA00048679"/>
    </source>
</evidence>
<dbReference type="PROSITE" id="PS00107">
    <property type="entry name" value="PROTEIN_KINASE_ATP"/>
    <property type="match status" value="1"/>
</dbReference>
<dbReference type="InterPro" id="IPR017441">
    <property type="entry name" value="Protein_kinase_ATP_BS"/>
</dbReference>
<feature type="domain" description="Protein kinase" evidence="10">
    <location>
        <begin position="82"/>
        <end position="442"/>
    </location>
</feature>
<comment type="catalytic activity">
    <reaction evidence="7">
        <text>L-threonyl-[protein] + ATP = O-phospho-L-threonyl-[protein] + ADP + H(+)</text>
        <dbReference type="Rhea" id="RHEA:46608"/>
        <dbReference type="Rhea" id="RHEA-COMP:11060"/>
        <dbReference type="Rhea" id="RHEA-COMP:11605"/>
        <dbReference type="ChEBI" id="CHEBI:15378"/>
        <dbReference type="ChEBI" id="CHEBI:30013"/>
        <dbReference type="ChEBI" id="CHEBI:30616"/>
        <dbReference type="ChEBI" id="CHEBI:61977"/>
        <dbReference type="ChEBI" id="CHEBI:456216"/>
        <dbReference type="EC" id="2.7.11.1"/>
    </reaction>
</comment>
<keyword evidence="2" id="KW-0723">Serine/threonine-protein kinase</keyword>
<dbReference type="Gene3D" id="1.10.510.10">
    <property type="entry name" value="Transferase(Phosphotransferase) domain 1"/>
    <property type="match status" value="1"/>
</dbReference>
<keyword evidence="3" id="KW-0808">Transferase</keyword>
<dbReference type="OrthoDB" id="5979581at2759"/>
<evidence type="ECO:0000256" key="3">
    <source>
        <dbReference type="ARBA" id="ARBA00022679"/>
    </source>
</evidence>
<dbReference type="SUPFAM" id="SSF56112">
    <property type="entry name" value="Protein kinase-like (PK-like)"/>
    <property type="match status" value="1"/>
</dbReference>
<dbReference type="EMBL" id="NIDN02000137">
    <property type="protein sequence ID" value="RLL95784.1"/>
    <property type="molecule type" value="Genomic_DNA"/>
</dbReference>
<evidence type="ECO:0000256" key="4">
    <source>
        <dbReference type="ARBA" id="ARBA00022741"/>
    </source>
</evidence>
<protein>
    <recommendedName>
        <fullName evidence="1">non-specific serine/threonine protein kinase</fullName>
        <ecNumber evidence="1">2.7.11.1</ecNumber>
    </recommendedName>
</protein>
<organism evidence="11 12">
    <name type="scientific">Aspergillus turcosus</name>
    <dbReference type="NCBI Taxonomy" id="1245748"/>
    <lineage>
        <taxon>Eukaryota</taxon>
        <taxon>Fungi</taxon>
        <taxon>Dikarya</taxon>
        <taxon>Ascomycota</taxon>
        <taxon>Pezizomycotina</taxon>
        <taxon>Eurotiomycetes</taxon>
        <taxon>Eurotiomycetidae</taxon>
        <taxon>Eurotiales</taxon>
        <taxon>Aspergillaceae</taxon>
        <taxon>Aspergillus</taxon>
        <taxon>Aspergillus subgen. Fumigati</taxon>
    </lineage>
</organism>
<dbReference type="InterPro" id="IPR011009">
    <property type="entry name" value="Kinase-like_dom_sf"/>
</dbReference>
<sequence length="442" mass="49836">MEKRRLCSLLTNSYRTLISTPRFRINNRGLAASRRPSEPRVFPTSGWDSIDPSVSIEEETIPTYRPEKFYPVHIGEVFNHRYQVVGKLGYGSSATVWLCRDLLEHRYVALKVYTASSSVNREIEIYKHLDIIRSDHAGQSCLRPLIEIFQTPQSEGHSVHTCLVHPPLGISLDELAPLLPGGVMSSAMVRTTTRNILAALDFLHTEAGIIHTDLQPNNILLGIKDESILSNFETAEFEAPVPRKILEDRTIYLSRPLPISYGTPVLCDLGEARLGTDRQQGDIMPDIYRAPEVILNMTWDYKVDIWNVGMVIWDLFERRHLFRARNPERNLDDGYHLAEMQAVLGDPPLEFLARSEKSLEFWDKNGKWKGAAPVPDYDLDALEERLQAGLAQVAGDEACLQRSHTPYSIPSVSQISSLFFVSSAHGSGQASISPYRSTMSDF</sequence>
<evidence type="ECO:0000256" key="9">
    <source>
        <dbReference type="PROSITE-ProRule" id="PRU10141"/>
    </source>
</evidence>
<dbReference type="STRING" id="1245748.A0A3R7IDB9"/>
<keyword evidence="6 9" id="KW-0067">ATP-binding</keyword>
<accession>A0A3R7IDB9</accession>
<feature type="binding site" evidence="9">
    <location>
        <position position="111"/>
    </location>
    <ligand>
        <name>ATP</name>
        <dbReference type="ChEBI" id="CHEBI:30616"/>
    </ligand>
</feature>
<dbReference type="Pfam" id="PF00069">
    <property type="entry name" value="Pkinase"/>
    <property type="match status" value="1"/>
</dbReference>
<keyword evidence="12" id="KW-1185">Reference proteome</keyword>
<dbReference type="InterPro" id="IPR000719">
    <property type="entry name" value="Prot_kinase_dom"/>
</dbReference>
<dbReference type="PANTHER" id="PTHR47634">
    <property type="entry name" value="PROTEIN KINASE DOMAIN-CONTAINING PROTEIN-RELATED"/>
    <property type="match status" value="1"/>
</dbReference>
<dbReference type="PROSITE" id="PS50011">
    <property type="entry name" value="PROTEIN_KINASE_DOM"/>
    <property type="match status" value="1"/>
</dbReference>
<comment type="catalytic activity">
    <reaction evidence="8">
        <text>L-seryl-[protein] + ATP = O-phospho-L-seryl-[protein] + ADP + H(+)</text>
        <dbReference type="Rhea" id="RHEA:17989"/>
        <dbReference type="Rhea" id="RHEA-COMP:9863"/>
        <dbReference type="Rhea" id="RHEA-COMP:11604"/>
        <dbReference type="ChEBI" id="CHEBI:15378"/>
        <dbReference type="ChEBI" id="CHEBI:29999"/>
        <dbReference type="ChEBI" id="CHEBI:30616"/>
        <dbReference type="ChEBI" id="CHEBI:83421"/>
        <dbReference type="ChEBI" id="CHEBI:456216"/>
        <dbReference type="EC" id="2.7.11.1"/>
    </reaction>
</comment>
<dbReference type="AlphaFoldDB" id="A0A3R7IDB9"/>